<comment type="caution">
    <text evidence="1">The sequence shown here is derived from an EMBL/GenBank/DDBJ whole genome shotgun (WGS) entry which is preliminary data.</text>
</comment>
<reference evidence="1 2" key="1">
    <citation type="journal article" date="2019" name="Sci. Rep.">
        <title>Orb-weaving spider Araneus ventricosus genome elucidates the spidroin gene catalogue.</title>
        <authorList>
            <person name="Kono N."/>
            <person name="Nakamura H."/>
            <person name="Ohtoshi R."/>
            <person name="Moran D.A.P."/>
            <person name="Shinohara A."/>
            <person name="Yoshida Y."/>
            <person name="Fujiwara M."/>
            <person name="Mori M."/>
            <person name="Tomita M."/>
            <person name="Arakawa K."/>
        </authorList>
    </citation>
    <scope>NUCLEOTIDE SEQUENCE [LARGE SCALE GENOMIC DNA]</scope>
</reference>
<dbReference type="EMBL" id="BGPR01021474">
    <property type="protein sequence ID" value="GBN86819.1"/>
    <property type="molecule type" value="Genomic_DNA"/>
</dbReference>
<sequence>MVLIYLAYLRRILAHAYHIWGCSSKTNLTQIQTLENKTLRMIGLLAYLPIHLSHLPDLQLIKDCEPVALQLQPQCPNVLCTCFPADSSPPTTVVRYQAHLFHGNCNSLIVISTSEIYLPHVSHASRHASSGACSPMNCVSL</sequence>
<evidence type="ECO:0000313" key="2">
    <source>
        <dbReference type="Proteomes" id="UP000499080"/>
    </source>
</evidence>
<keyword evidence="2" id="KW-1185">Reference proteome</keyword>
<name>A0A4Y2SHT6_ARAVE</name>
<gene>
    <name evidence="1" type="ORF">AVEN_106804_1</name>
</gene>
<accession>A0A4Y2SHT6</accession>
<organism evidence="1 2">
    <name type="scientific">Araneus ventricosus</name>
    <name type="common">Orbweaver spider</name>
    <name type="synonym">Epeira ventricosa</name>
    <dbReference type="NCBI Taxonomy" id="182803"/>
    <lineage>
        <taxon>Eukaryota</taxon>
        <taxon>Metazoa</taxon>
        <taxon>Ecdysozoa</taxon>
        <taxon>Arthropoda</taxon>
        <taxon>Chelicerata</taxon>
        <taxon>Arachnida</taxon>
        <taxon>Araneae</taxon>
        <taxon>Araneomorphae</taxon>
        <taxon>Entelegynae</taxon>
        <taxon>Araneoidea</taxon>
        <taxon>Araneidae</taxon>
        <taxon>Araneus</taxon>
    </lineage>
</organism>
<dbReference type="AlphaFoldDB" id="A0A4Y2SHT6"/>
<dbReference type="Proteomes" id="UP000499080">
    <property type="component" value="Unassembled WGS sequence"/>
</dbReference>
<proteinExistence type="predicted"/>
<evidence type="ECO:0000313" key="1">
    <source>
        <dbReference type="EMBL" id="GBN86819.1"/>
    </source>
</evidence>
<protein>
    <submittedName>
        <fullName evidence="1">Uncharacterized protein</fullName>
    </submittedName>
</protein>